<accession>A0A1J5PSB9</accession>
<organism evidence="1">
    <name type="scientific">mine drainage metagenome</name>
    <dbReference type="NCBI Taxonomy" id="410659"/>
    <lineage>
        <taxon>unclassified sequences</taxon>
        <taxon>metagenomes</taxon>
        <taxon>ecological metagenomes</taxon>
    </lineage>
</organism>
<dbReference type="Gene3D" id="3.40.50.1000">
    <property type="entry name" value="HAD superfamily/HAD-like"/>
    <property type="match status" value="1"/>
</dbReference>
<dbReference type="EMBL" id="MLJW01002491">
    <property type="protein sequence ID" value="OIQ74494.1"/>
    <property type="molecule type" value="Genomic_DNA"/>
</dbReference>
<dbReference type="PRINTS" id="PR00413">
    <property type="entry name" value="HADHALOGNASE"/>
</dbReference>
<evidence type="ECO:0000313" key="1">
    <source>
        <dbReference type="EMBL" id="OIQ74494.1"/>
    </source>
</evidence>
<dbReference type="InterPro" id="IPR006439">
    <property type="entry name" value="HAD-SF_hydro_IA"/>
</dbReference>
<dbReference type="InterPro" id="IPR023214">
    <property type="entry name" value="HAD_sf"/>
</dbReference>
<dbReference type="SFLD" id="SFLDS00003">
    <property type="entry name" value="Haloacid_Dehalogenase"/>
    <property type="match status" value="1"/>
</dbReference>
<protein>
    <submittedName>
        <fullName evidence="1">Fructose-1-phosphate phosphatase YqaB</fullName>
        <ecNumber evidence="1">3.1.3.-</ecNumber>
    </submittedName>
</protein>
<dbReference type="Gene3D" id="1.10.150.240">
    <property type="entry name" value="Putative phosphatase, domain 2"/>
    <property type="match status" value="1"/>
</dbReference>
<proteinExistence type="predicted"/>
<dbReference type="EC" id="3.1.3.-" evidence="1"/>
<dbReference type="CDD" id="cd07505">
    <property type="entry name" value="HAD_BPGM-like"/>
    <property type="match status" value="1"/>
</dbReference>
<dbReference type="SUPFAM" id="SSF56784">
    <property type="entry name" value="HAD-like"/>
    <property type="match status" value="1"/>
</dbReference>
<dbReference type="InterPro" id="IPR041492">
    <property type="entry name" value="HAD_2"/>
</dbReference>
<keyword evidence="1" id="KW-0378">Hydrolase</keyword>
<dbReference type="InterPro" id="IPR036412">
    <property type="entry name" value="HAD-like_sf"/>
</dbReference>
<gene>
    <name evidence="1" type="primary">yqaB_5</name>
    <name evidence="1" type="ORF">GALL_438550</name>
</gene>
<dbReference type="PANTHER" id="PTHR18901:SF38">
    <property type="entry name" value="PSEUDOURIDINE-5'-PHOSPHATASE"/>
    <property type="match status" value="1"/>
</dbReference>
<dbReference type="NCBIfam" id="TIGR01509">
    <property type="entry name" value="HAD-SF-IA-v3"/>
    <property type="match status" value="1"/>
</dbReference>
<reference evidence="1" key="1">
    <citation type="submission" date="2016-10" db="EMBL/GenBank/DDBJ databases">
        <title>Sequence of Gallionella enrichment culture.</title>
        <authorList>
            <person name="Poehlein A."/>
            <person name="Muehling M."/>
            <person name="Daniel R."/>
        </authorList>
    </citation>
    <scope>NUCLEOTIDE SEQUENCE</scope>
</reference>
<comment type="caution">
    <text evidence="1">The sequence shown here is derived from an EMBL/GenBank/DDBJ whole genome shotgun (WGS) entry which is preliminary data.</text>
</comment>
<dbReference type="SFLD" id="SFLDG01129">
    <property type="entry name" value="C1.5:_HAD__Beta-PGM__Phosphata"/>
    <property type="match status" value="1"/>
</dbReference>
<sequence>MSRPFAAAIFDLDGTLIDTESQLITTAIQILKQRGHTVTRPFLATLVGVDAFEAHRRLCAHVGAEIDRDAYDADWRTHMLTAFRAGIPLMPGVAELLSHLATRAIPRAVATNSQTQSANRKLAAAGLTAHFAPAHVVGYDAVPRPKPHPDVFLAAAHSLGVAPTDCVAFEDSETGVAAALAAGMTVVQIPDMAPARTQNAHHIAASILDGARACGLI</sequence>
<dbReference type="AlphaFoldDB" id="A0A1J5PSB9"/>
<name>A0A1J5PSB9_9ZZZZ</name>
<dbReference type="PANTHER" id="PTHR18901">
    <property type="entry name" value="2-DEOXYGLUCOSE-6-PHOSPHATE PHOSPHATASE 2"/>
    <property type="match status" value="1"/>
</dbReference>
<dbReference type="GO" id="GO:0016787">
    <property type="term" value="F:hydrolase activity"/>
    <property type="evidence" value="ECO:0007669"/>
    <property type="project" value="UniProtKB-KW"/>
</dbReference>
<dbReference type="Pfam" id="PF13419">
    <property type="entry name" value="HAD_2"/>
    <property type="match status" value="1"/>
</dbReference>
<dbReference type="SFLD" id="SFLDG01135">
    <property type="entry name" value="C1.5.6:_HAD__Beta-PGM__Phospha"/>
    <property type="match status" value="1"/>
</dbReference>
<dbReference type="InterPro" id="IPR023198">
    <property type="entry name" value="PGP-like_dom2"/>
</dbReference>